<feature type="region of interest" description="Disordered" evidence="1">
    <location>
        <begin position="129"/>
        <end position="171"/>
    </location>
</feature>
<evidence type="ECO:0000313" key="2">
    <source>
        <dbReference type="EMBL" id="QYX79450.1"/>
    </source>
</evidence>
<gene>
    <name evidence="2" type="ORF">K1J60_25680</name>
</gene>
<organism evidence="2 3">
    <name type="scientific">Streptomyces akebiae</name>
    <dbReference type="NCBI Taxonomy" id="2865673"/>
    <lineage>
        <taxon>Bacteria</taxon>
        <taxon>Bacillati</taxon>
        <taxon>Actinomycetota</taxon>
        <taxon>Actinomycetes</taxon>
        <taxon>Kitasatosporales</taxon>
        <taxon>Streptomycetaceae</taxon>
        <taxon>Streptomyces</taxon>
    </lineage>
</organism>
<accession>A0ABX8XU41</accession>
<reference evidence="2 3" key="1">
    <citation type="submission" date="2021-08" db="EMBL/GenBank/DDBJ databases">
        <authorList>
            <person name="Ping M."/>
        </authorList>
    </citation>
    <scope>NUCLEOTIDE SEQUENCE [LARGE SCALE GENOMIC DNA]</scope>
    <source>
        <strain evidence="2 3">MG28</strain>
    </source>
</reference>
<sequence>MKKNTRLRRLVVGDTTWHWTVRQRSRVAYDHCHLKLSLYPDGPRGRRLVLLFSPAENRAVSNCYFDSGALVRLSDHTYLNLHEPGTVRRLLDAAAPNLALHPTIRTIELDGWPYFDAITADAITADANTADANTDPNTGLTEAWASTHPSGPPLGPENDQRPAPLTGNEPL</sequence>
<dbReference type="EMBL" id="CP080647">
    <property type="protein sequence ID" value="QYX79450.1"/>
    <property type="molecule type" value="Genomic_DNA"/>
</dbReference>
<protein>
    <submittedName>
        <fullName evidence="2">Uncharacterized protein</fullName>
    </submittedName>
</protein>
<dbReference type="RefSeq" id="WP_220648240.1">
    <property type="nucleotide sequence ID" value="NZ_CP080647.1"/>
</dbReference>
<keyword evidence="3" id="KW-1185">Reference proteome</keyword>
<evidence type="ECO:0000313" key="3">
    <source>
        <dbReference type="Proteomes" id="UP000827138"/>
    </source>
</evidence>
<evidence type="ECO:0000256" key="1">
    <source>
        <dbReference type="SAM" id="MobiDB-lite"/>
    </source>
</evidence>
<name>A0ABX8XU41_9ACTN</name>
<proteinExistence type="predicted"/>
<dbReference type="Proteomes" id="UP000827138">
    <property type="component" value="Chromosome"/>
</dbReference>